<sequence>MPCDLTPGVGTVASPHCEDGPACLPRPGPPPAAGGAQLGTLGPHVYKPKGCALGSQTHSMWLPCPVLWTKCGMAYLYLHQRDKLLHPSFVLKLLLCLLYLFLTLWSPENFYDDYLFLFFTELF</sequence>
<feature type="transmembrane region" description="Helical" evidence="1">
    <location>
        <begin position="90"/>
        <end position="107"/>
    </location>
</feature>
<keyword evidence="1" id="KW-0472">Membrane</keyword>
<gene>
    <name evidence="2" type="ORF">mPipKuh1_007754</name>
</gene>
<accession>A0A7J8B166</accession>
<dbReference type="EMBL" id="JACAGB010000001">
    <property type="protein sequence ID" value="KAF6392553.1"/>
    <property type="molecule type" value="Genomic_DNA"/>
</dbReference>
<proteinExistence type="predicted"/>
<keyword evidence="3" id="KW-1185">Reference proteome</keyword>
<evidence type="ECO:0000256" key="1">
    <source>
        <dbReference type="SAM" id="Phobius"/>
    </source>
</evidence>
<comment type="caution">
    <text evidence="2">The sequence shown here is derived from an EMBL/GenBank/DDBJ whole genome shotgun (WGS) entry which is preliminary data.</text>
</comment>
<organism evidence="2 3">
    <name type="scientific">Pipistrellus kuhlii</name>
    <name type="common">Kuhl's pipistrelle</name>
    <dbReference type="NCBI Taxonomy" id="59472"/>
    <lineage>
        <taxon>Eukaryota</taxon>
        <taxon>Metazoa</taxon>
        <taxon>Chordata</taxon>
        <taxon>Craniata</taxon>
        <taxon>Vertebrata</taxon>
        <taxon>Euteleostomi</taxon>
        <taxon>Mammalia</taxon>
        <taxon>Eutheria</taxon>
        <taxon>Laurasiatheria</taxon>
        <taxon>Chiroptera</taxon>
        <taxon>Yangochiroptera</taxon>
        <taxon>Vespertilionidae</taxon>
        <taxon>Pipistrellus</taxon>
    </lineage>
</organism>
<keyword evidence="1" id="KW-1133">Transmembrane helix</keyword>
<dbReference type="Proteomes" id="UP000558488">
    <property type="component" value="Unassembled WGS sequence"/>
</dbReference>
<reference evidence="2 3" key="1">
    <citation type="journal article" date="2020" name="Nature">
        <title>Six reference-quality genomes reveal evolution of bat adaptations.</title>
        <authorList>
            <person name="Jebb D."/>
            <person name="Huang Z."/>
            <person name="Pippel M."/>
            <person name="Hughes G.M."/>
            <person name="Lavrichenko K."/>
            <person name="Devanna P."/>
            <person name="Winkler S."/>
            <person name="Jermiin L.S."/>
            <person name="Skirmuntt E.C."/>
            <person name="Katzourakis A."/>
            <person name="Burkitt-Gray L."/>
            <person name="Ray D.A."/>
            <person name="Sullivan K.A.M."/>
            <person name="Roscito J.G."/>
            <person name="Kirilenko B.M."/>
            <person name="Davalos L.M."/>
            <person name="Corthals A.P."/>
            <person name="Power M.L."/>
            <person name="Jones G."/>
            <person name="Ransome R.D."/>
            <person name="Dechmann D.K.N."/>
            <person name="Locatelli A.G."/>
            <person name="Puechmaille S.J."/>
            <person name="Fedrigo O."/>
            <person name="Jarvis E.D."/>
            <person name="Hiller M."/>
            <person name="Vernes S.C."/>
            <person name="Myers E.W."/>
            <person name="Teeling E.C."/>
        </authorList>
    </citation>
    <scope>NUCLEOTIDE SEQUENCE [LARGE SCALE GENOMIC DNA]</scope>
    <source>
        <strain evidence="2">MPipKuh1</strain>
        <tissue evidence="2">Flight muscle</tissue>
    </source>
</reference>
<evidence type="ECO:0000313" key="3">
    <source>
        <dbReference type="Proteomes" id="UP000558488"/>
    </source>
</evidence>
<name>A0A7J8B166_PIPKU</name>
<dbReference type="AlphaFoldDB" id="A0A7J8B166"/>
<protein>
    <submittedName>
        <fullName evidence="2">Uncharacterized protein</fullName>
    </submittedName>
</protein>
<keyword evidence="1" id="KW-0812">Transmembrane</keyword>
<evidence type="ECO:0000313" key="2">
    <source>
        <dbReference type="EMBL" id="KAF6392553.1"/>
    </source>
</evidence>